<gene>
    <name evidence="1" type="ORF">BJ999_005248</name>
</gene>
<dbReference type="AlphaFoldDB" id="A0A7Y9GEB0"/>
<dbReference type="EMBL" id="JACCBT010000001">
    <property type="protein sequence ID" value="NYE14952.1"/>
    <property type="molecule type" value="Genomic_DNA"/>
</dbReference>
<evidence type="ECO:0000313" key="2">
    <source>
        <dbReference type="Proteomes" id="UP000591272"/>
    </source>
</evidence>
<comment type="caution">
    <text evidence="1">The sequence shown here is derived from an EMBL/GenBank/DDBJ whole genome shotgun (WGS) entry which is preliminary data.</text>
</comment>
<keyword evidence="2" id="KW-1185">Reference proteome</keyword>
<dbReference type="Proteomes" id="UP000591272">
    <property type="component" value="Unassembled WGS sequence"/>
</dbReference>
<protein>
    <submittedName>
        <fullName evidence="1">Uncharacterized protein</fullName>
    </submittedName>
</protein>
<accession>A0A7Y9GEB0</accession>
<evidence type="ECO:0000313" key="1">
    <source>
        <dbReference type="EMBL" id="NYE14952.1"/>
    </source>
</evidence>
<dbReference type="RefSeq" id="WP_179835731.1">
    <property type="nucleotide sequence ID" value="NZ_BMRD01000011.1"/>
</dbReference>
<sequence length="51" mass="5504">MSRWTRGKAAGSQEVKAARYRTSVPAWSPISVSVLAVWESTVPAAGPMSRE</sequence>
<reference evidence="1 2" key="1">
    <citation type="submission" date="2020-07" db="EMBL/GenBank/DDBJ databases">
        <title>Sequencing the genomes of 1000 actinobacteria strains.</title>
        <authorList>
            <person name="Klenk H.-P."/>
        </authorList>
    </citation>
    <scope>NUCLEOTIDE SEQUENCE [LARGE SCALE GENOMIC DNA]</scope>
    <source>
        <strain evidence="1 2">DSM 43461</strain>
    </source>
</reference>
<name>A0A7Y9GEB0_9ACTN</name>
<proteinExistence type="predicted"/>
<organism evidence="1 2">
    <name type="scientific">Actinomadura citrea</name>
    <dbReference type="NCBI Taxonomy" id="46158"/>
    <lineage>
        <taxon>Bacteria</taxon>
        <taxon>Bacillati</taxon>
        <taxon>Actinomycetota</taxon>
        <taxon>Actinomycetes</taxon>
        <taxon>Streptosporangiales</taxon>
        <taxon>Thermomonosporaceae</taxon>
        <taxon>Actinomadura</taxon>
    </lineage>
</organism>